<dbReference type="Proteomes" id="UP001055879">
    <property type="component" value="Linkage Group LG06"/>
</dbReference>
<evidence type="ECO:0000313" key="1">
    <source>
        <dbReference type="EMBL" id="KAI3719503.1"/>
    </source>
</evidence>
<name>A0ACB9BBQ4_ARCLA</name>
<evidence type="ECO:0000313" key="2">
    <source>
        <dbReference type="Proteomes" id="UP001055879"/>
    </source>
</evidence>
<sequence length="118" mass="13263">MEIIVVSGKNLKAPFHFEVFASGRKQDLLIGKGSFNVNPSVLKVLKSGSPIFYAIEILNHPDRPVGEIHISAGRHEEEEEEDYRDFKAARYKRKKTLVCGSCQKKVSSSTMDSHRCKA</sequence>
<proteinExistence type="predicted"/>
<dbReference type="EMBL" id="CM042052">
    <property type="protein sequence ID" value="KAI3719503.1"/>
    <property type="molecule type" value="Genomic_DNA"/>
</dbReference>
<protein>
    <submittedName>
        <fullName evidence="1">Uncharacterized protein</fullName>
    </submittedName>
</protein>
<accession>A0ACB9BBQ4</accession>
<keyword evidence="2" id="KW-1185">Reference proteome</keyword>
<comment type="caution">
    <text evidence="1">The sequence shown here is derived from an EMBL/GenBank/DDBJ whole genome shotgun (WGS) entry which is preliminary data.</text>
</comment>
<reference evidence="1 2" key="2">
    <citation type="journal article" date="2022" name="Mol. Ecol. Resour.">
        <title>The genomes of chicory, endive, great burdock and yacon provide insights into Asteraceae paleo-polyploidization history and plant inulin production.</title>
        <authorList>
            <person name="Fan W."/>
            <person name="Wang S."/>
            <person name="Wang H."/>
            <person name="Wang A."/>
            <person name="Jiang F."/>
            <person name="Liu H."/>
            <person name="Zhao H."/>
            <person name="Xu D."/>
            <person name="Zhang Y."/>
        </authorList>
    </citation>
    <scope>NUCLEOTIDE SEQUENCE [LARGE SCALE GENOMIC DNA]</scope>
    <source>
        <strain evidence="2">cv. Niubang</strain>
    </source>
</reference>
<organism evidence="1 2">
    <name type="scientific">Arctium lappa</name>
    <name type="common">Greater burdock</name>
    <name type="synonym">Lappa major</name>
    <dbReference type="NCBI Taxonomy" id="4217"/>
    <lineage>
        <taxon>Eukaryota</taxon>
        <taxon>Viridiplantae</taxon>
        <taxon>Streptophyta</taxon>
        <taxon>Embryophyta</taxon>
        <taxon>Tracheophyta</taxon>
        <taxon>Spermatophyta</taxon>
        <taxon>Magnoliopsida</taxon>
        <taxon>eudicotyledons</taxon>
        <taxon>Gunneridae</taxon>
        <taxon>Pentapetalae</taxon>
        <taxon>asterids</taxon>
        <taxon>campanulids</taxon>
        <taxon>Asterales</taxon>
        <taxon>Asteraceae</taxon>
        <taxon>Carduoideae</taxon>
        <taxon>Cardueae</taxon>
        <taxon>Arctiinae</taxon>
        <taxon>Arctium</taxon>
    </lineage>
</organism>
<reference evidence="2" key="1">
    <citation type="journal article" date="2022" name="Mol. Ecol. Resour.">
        <title>The genomes of chicory, endive, great burdock and yacon provide insights into Asteraceae palaeo-polyploidization history and plant inulin production.</title>
        <authorList>
            <person name="Fan W."/>
            <person name="Wang S."/>
            <person name="Wang H."/>
            <person name="Wang A."/>
            <person name="Jiang F."/>
            <person name="Liu H."/>
            <person name="Zhao H."/>
            <person name="Xu D."/>
            <person name="Zhang Y."/>
        </authorList>
    </citation>
    <scope>NUCLEOTIDE SEQUENCE [LARGE SCALE GENOMIC DNA]</scope>
    <source>
        <strain evidence="2">cv. Niubang</strain>
    </source>
</reference>
<gene>
    <name evidence="1" type="ORF">L6452_20403</name>
</gene>